<organism evidence="4 5">
    <name type="scientific">Sulfurospirillum diekertiae</name>
    <dbReference type="NCBI Taxonomy" id="1854492"/>
    <lineage>
        <taxon>Bacteria</taxon>
        <taxon>Pseudomonadati</taxon>
        <taxon>Campylobacterota</taxon>
        <taxon>Epsilonproteobacteria</taxon>
        <taxon>Campylobacterales</taxon>
        <taxon>Sulfurospirillaceae</taxon>
        <taxon>Sulfurospirillum</taxon>
    </lineage>
</organism>
<name>A0A1Y0HIU5_9BACT</name>
<evidence type="ECO:0000313" key="5">
    <source>
        <dbReference type="Proteomes" id="UP000196005"/>
    </source>
</evidence>
<dbReference type="PROSITE" id="PS50883">
    <property type="entry name" value="EAL"/>
    <property type="match status" value="1"/>
</dbReference>
<dbReference type="Gene3D" id="3.30.70.270">
    <property type="match status" value="1"/>
</dbReference>
<dbReference type="Pfam" id="PF00563">
    <property type="entry name" value="EAL"/>
    <property type="match status" value="1"/>
</dbReference>
<dbReference type="InterPro" id="IPR001633">
    <property type="entry name" value="EAL_dom"/>
</dbReference>
<gene>
    <name evidence="4" type="ORF">Sdiek1_0004</name>
</gene>
<evidence type="ECO:0000259" key="3">
    <source>
        <dbReference type="PROSITE" id="PS50887"/>
    </source>
</evidence>
<dbReference type="SUPFAM" id="SSF141868">
    <property type="entry name" value="EAL domain-like"/>
    <property type="match status" value="1"/>
</dbReference>
<dbReference type="SUPFAM" id="SSF55073">
    <property type="entry name" value="Nucleotide cyclase"/>
    <property type="match status" value="1"/>
</dbReference>
<dbReference type="InterPro" id="IPR043128">
    <property type="entry name" value="Rev_trsase/Diguanyl_cyclase"/>
</dbReference>
<sequence length="472" mass="55949">MLYSEIKERENRFITALKIAFPFLLLIGIFFHAFQLFPYTSVNFILLILLIPIYVYYTVYLIYHGFQTTLIDPTTKTFTRMEIMTKIENIKDRENTTIIFLHVNNFSDINERYGIHNGDILLFHFIQKLEFFFTRASFLKNVSIGRYSNDSFLFYIKNPSKELRHLLTIFTKSVQNVGISNIEIKVDFSLLSAAYDSDTKNIIEHLLMLIEEQKKSEEIMPNIKLNQFQMIIDEAIKYHQLFFKYQPALSLKTEKIEIVEVLTRMESQTYGLLSKQQIQRIVNHTGYEKIFDEKVFELLVEEILPLMEKEIFFSIEISPVTLRNLSFKHYLTTLFEKKNLAPNRFILEITEKKSYENMHRFKEIIESYQEVGFKIALGNFGGNNCSFEYLKYLPIDLVKFDIEFTKKMDDSKYQQLLLHYVELIQTLHIQSMVKFVDKEALLEKMKEIKPDYIQGFCISKPKNLEQIIGDIL</sequence>
<dbReference type="SMART" id="SM00267">
    <property type="entry name" value="GGDEF"/>
    <property type="match status" value="1"/>
</dbReference>
<dbReference type="PANTHER" id="PTHR33121:SF79">
    <property type="entry name" value="CYCLIC DI-GMP PHOSPHODIESTERASE PDED-RELATED"/>
    <property type="match status" value="1"/>
</dbReference>
<dbReference type="SMART" id="SM00052">
    <property type="entry name" value="EAL"/>
    <property type="match status" value="1"/>
</dbReference>
<dbReference type="CDD" id="cd01948">
    <property type="entry name" value="EAL"/>
    <property type="match status" value="1"/>
</dbReference>
<feature type="transmembrane region" description="Helical" evidence="1">
    <location>
        <begin position="12"/>
        <end position="34"/>
    </location>
</feature>
<keyword evidence="1" id="KW-0812">Transmembrane</keyword>
<dbReference type="EC" id="3.1.4.52" evidence="4"/>
<keyword evidence="1" id="KW-1133">Transmembrane helix</keyword>
<dbReference type="Proteomes" id="UP000196005">
    <property type="component" value="Chromosome"/>
</dbReference>
<reference evidence="5" key="1">
    <citation type="submission" date="2017-05" db="EMBL/GenBank/DDBJ databases">
        <title>Dechlorination kinetics govern the competition between two new strains of the genus Sulfurospirillum.</title>
        <authorList>
            <person name="Buttet G.F."/>
            <person name="Murray A.M."/>
            <person name="Goris T."/>
            <person name="Burion M."/>
            <person name="Lin B."/>
            <person name="Rolle M."/>
            <person name="Maillard J."/>
        </authorList>
    </citation>
    <scope>NUCLEOTIDE SEQUENCE [LARGE SCALE GENOMIC DNA]</scope>
    <source>
        <strain evidence="5">SL2-1</strain>
    </source>
</reference>
<keyword evidence="1" id="KW-0472">Membrane</keyword>
<keyword evidence="4" id="KW-0378">Hydrolase</keyword>
<protein>
    <submittedName>
        <fullName evidence="4">Cyclic di-GMP phosphodiesterase PdeB</fullName>
        <ecNumber evidence="4">3.1.4.52</ecNumber>
    </submittedName>
</protein>
<dbReference type="PANTHER" id="PTHR33121">
    <property type="entry name" value="CYCLIC DI-GMP PHOSPHODIESTERASE PDEF"/>
    <property type="match status" value="1"/>
</dbReference>
<dbReference type="InterPro" id="IPR050706">
    <property type="entry name" value="Cyclic-di-GMP_PDE-like"/>
</dbReference>
<dbReference type="EMBL" id="CP021416">
    <property type="protein sequence ID" value="ARU47193.1"/>
    <property type="molecule type" value="Genomic_DNA"/>
</dbReference>
<feature type="transmembrane region" description="Helical" evidence="1">
    <location>
        <begin position="40"/>
        <end position="63"/>
    </location>
</feature>
<evidence type="ECO:0000313" key="4">
    <source>
        <dbReference type="EMBL" id="ARU47193.1"/>
    </source>
</evidence>
<proteinExistence type="predicted"/>
<dbReference type="KEGG" id="suls:Sdiek1_0004"/>
<dbReference type="Gene3D" id="3.20.20.450">
    <property type="entry name" value="EAL domain"/>
    <property type="match status" value="1"/>
</dbReference>
<feature type="domain" description="EAL" evidence="2">
    <location>
        <begin position="225"/>
        <end position="472"/>
    </location>
</feature>
<evidence type="ECO:0000259" key="2">
    <source>
        <dbReference type="PROSITE" id="PS50883"/>
    </source>
</evidence>
<dbReference type="Pfam" id="PF00990">
    <property type="entry name" value="GGDEF"/>
    <property type="match status" value="1"/>
</dbReference>
<dbReference type="InterPro" id="IPR000160">
    <property type="entry name" value="GGDEF_dom"/>
</dbReference>
<dbReference type="InterPro" id="IPR035919">
    <property type="entry name" value="EAL_sf"/>
</dbReference>
<keyword evidence="5" id="KW-1185">Reference proteome</keyword>
<dbReference type="PROSITE" id="PS50887">
    <property type="entry name" value="GGDEF"/>
    <property type="match status" value="1"/>
</dbReference>
<dbReference type="GO" id="GO:0071111">
    <property type="term" value="F:cyclic-guanylate-specific phosphodiesterase activity"/>
    <property type="evidence" value="ECO:0007669"/>
    <property type="project" value="UniProtKB-EC"/>
</dbReference>
<dbReference type="AlphaFoldDB" id="A0A1Y0HIU5"/>
<feature type="domain" description="GGDEF" evidence="3">
    <location>
        <begin position="94"/>
        <end position="230"/>
    </location>
</feature>
<dbReference type="InterPro" id="IPR029787">
    <property type="entry name" value="Nucleotide_cyclase"/>
</dbReference>
<evidence type="ECO:0000256" key="1">
    <source>
        <dbReference type="SAM" id="Phobius"/>
    </source>
</evidence>
<dbReference type="RefSeq" id="WP_087437322.1">
    <property type="nucleotide sequence ID" value="NZ_CP021416.1"/>
</dbReference>
<accession>A0A1Y0HIU5</accession>